<keyword evidence="2" id="KW-0378">Hydrolase</keyword>
<dbReference type="SUPFAM" id="SSF56601">
    <property type="entry name" value="beta-lactamase/transpeptidase-like"/>
    <property type="match status" value="1"/>
</dbReference>
<dbReference type="Proteomes" id="UP000622580">
    <property type="component" value="Unassembled WGS sequence"/>
</dbReference>
<dbReference type="AlphaFoldDB" id="A0A941D5H0"/>
<dbReference type="InterPro" id="IPR050789">
    <property type="entry name" value="Diverse_Enzym_Activities"/>
</dbReference>
<comment type="caution">
    <text evidence="2">The sequence shown here is derived from an EMBL/GenBank/DDBJ whole genome shotgun (WGS) entry which is preliminary data.</text>
</comment>
<evidence type="ECO:0000313" key="2">
    <source>
        <dbReference type="EMBL" id="MBR7621296.1"/>
    </source>
</evidence>
<dbReference type="GO" id="GO:0016787">
    <property type="term" value="F:hydrolase activity"/>
    <property type="evidence" value="ECO:0007669"/>
    <property type="project" value="UniProtKB-KW"/>
</dbReference>
<protein>
    <submittedName>
        <fullName evidence="2">Serine hydrolase</fullName>
    </submittedName>
</protein>
<dbReference type="PANTHER" id="PTHR43283">
    <property type="entry name" value="BETA-LACTAMASE-RELATED"/>
    <property type="match status" value="1"/>
</dbReference>
<reference evidence="2" key="1">
    <citation type="submission" date="2021-04" db="EMBL/GenBank/DDBJ databases">
        <title>Draft genome assembly of strain Phenylobacterium sp. 20VBR1 using MiniION and Illumina platforms.</title>
        <authorList>
            <person name="Thomas F.A."/>
            <person name="Krishnan K.P."/>
            <person name="Sinha R.K."/>
        </authorList>
    </citation>
    <scope>NUCLEOTIDE SEQUENCE</scope>
    <source>
        <strain evidence="2">20VBR1</strain>
    </source>
</reference>
<evidence type="ECO:0000313" key="3">
    <source>
        <dbReference type="Proteomes" id="UP000622580"/>
    </source>
</evidence>
<dbReference type="Gene3D" id="3.40.710.10">
    <property type="entry name" value="DD-peptidase/beta-lactamase superfamily"/>
    <property type="match status" value="1"/>
</dbReference>
<dbReference type="InterPro" id="IPR012338">
    <property type="entry name" value="Beta-lactam/transpept-like"/>
</dbReference>
<dbReference type="InterPro" id="IPR001466">
    <property type="entry name" value="Beta-lactam-related"/>
</dbReference>
<dbReference type="EMBL" id="JAGSGD010000001">
    <property type="protein sequence ID" value="MBR7621296.1"/>
    <property type="molecule type" value="Genomic_DNA"/>
</dbReference>
<feature type="domain" description="Beta-lactamase-related" evidence="1">
    <location>
        <begin position="52"/>
        <end position="328"/>
    </location>
</feature>
<name>A0A941D5H0_9CAUL</name>
<dbReference type="PANTHER" id="PTHR43283:SF7">
    <property type="entry name" value="BETA-LACTAMASE-RELATED DOMAIN-CONTAINING PROTEIN"/>
    <property type="match status" value="1"/>
</dbReference>
<gene>
    <name evidence="2" type="ORF">JKL49_18025</name>
</gene>
<dbReference type="Pfam" id="PF00144">
    <property type="entry name" value="Beta-lactamase"/>
    <property type="match status" value="1"/>
</dbReference>
<proteinExistence type="predicted"/>
<sequence length="343" mass="37872">MSLPPLPTQPAGTPWPTEEWPLGLFPPGFDRLRLDDLMAEQFDQLAFGEAHAVVIVKEGRLIFERYGEGYGPDKTCMSWSKAKSITHALAGLLVGDGKLDIHAPADVPEWRDGGDPRGAITLDHLLRMSSGLEFSEVYEPDQPSDTIAMLWGVGKDDVAHYAADKPLLYAPDRHWSYSSGTTNIVARVLARTLDAYGPDFEAFMRERLFKPLGMTSPIPKFDPAGTFIGSSFCFATAQDFARFGLLYLRGGVWENQRLLPEGWADYARTPTFQQEGVTEGAYGAHWWLGLGGDGSFSANGHEGQFTLVVPELDLVVVRHGKTPAEQRDGLKAWLAELVDCFRP</sequence>
<dbReference type="RefSeq" id="WP_215342356.1">
    <property type="nucleotide sequence ID" value="NZ_JAGSGD010000001.1"/>
</dbReference>
<evidence type="ECO:0000259" key="1">
    <source>
        <dbReference type="Pfam" id="PF00144"/>
    </source>
</evidence>
<accession>A0A941D5H0</accession>
<organism evidence="2 3">
    <name type="scientific">Phenylobacterium glaciei</name>
    <dbReference type="NCBI Taxonomy" id="2803784"/>
    <lineage>
        <taxon>Bacteria</taxon>
        <taxon>Pseudomonadati</taxon>
        <taxon>Pseudomonadota</taxon>
        <taxon>Alphaproteobacteria</taxon>
        <taxon>Caulobacterales</taxon>
        <taxon>Caulobacteraceae</taxon>
        <taxon>Phenylobacterium</taxon>
    </lineage>
</organism>
<keyword evidence="3" id="KW-1185">Reference proteome</keyword>